<evidence type="ECO:0000256" key="3">
    <source>
        <dbReference type="RuleBase" id="RU003345"/>
    </source>
</evidence>
<evidence type="ECO:0000313" key="6">
    <source>
        <dbReference type="Proteomes" id="UP001589610"/>
    </source>
</evidence>
<dbReference type="SUPFAM" id="SSF53720">
    <property type="entry name" value="ALDH-like"/>
    <property type="match status" value="1"/>
</dbReference>
<feature type="domain" description="Aldehyde dehydrogenase" evidence="4">
    <location>
        <begin position="28"/>
        <end position="474"/>
    </location>
</feature>
<accession>A0ABV5T6I8</accession>
<dbReference type="Gene3D" id="3.40.309.10">
    <property type="entry name" value="Aldehyde Dehydrogenase, Chain A, domain 2"/>
    <property type="match status" value="1"/>
</dbReference>
<evidence type="ECO:0000256" key="2">
    <source>
        <dbReference type="PROSITE-ProRule" id="PRU10007"/>
    </source>
</evidence>
<name>A0ABV5T6I8_9ACTN</name>
<organism evidence="5 6">
    <name type="scientific">Streptosporangium vulgare</name>
    <dbReference type="NCBI Taxonomy" id="46190"/>
    <lineage>
        <taxon>Bacteria</taxon>
        <taxon>Bacillati</taxon>
        <taxon>Actinomycetota</taxon>
        <taxon>Actinomycetes</taxon>
        <taxon>Streptosporangiales</taxon>
        <taxon>Streptosporangiaceae</taxon>
        <taxon>Streptosporangium</taxon>
    </lineage>
</organism>
<dbReference type="Proteomes" id="UP001589610">
    <property type="component" value="Unassembled WGS sequence"/>
</dbReference>
<dbReference type="EMBL" id="JBHMBS010000002">
    <property type="protein sequence ID" value="MFB9674713.1"/>
    <property type="molecule type" value="Genomic_DNA"/>
</dbReference>
<sequence>MFEYAPAPESRDVVDIRPSYGLFIGGEWVDSQGDNRNKTVNPASEEVLAEVAWATEADVDRAVQAARKAFGVWSALPGSERAKYLFRIARIIQERSRELAVLESLDNGKPIRESRDVDLPLVAAHFFYYAGWADKLDHAGYGPGPRPLGVAGQVIPWNFPLLMLAWKIAPALACGNTVVLKPAETTPLTALLFAEICAQADLPPGVVNIVTGAGETGAALVNHPDVNKVAFTGSTEVGRQIARSVAGTGKKVTLELGGKAANIVFEDAALDQAVEGIVNGIFFNQGHVCCAGSRLLVQESIETELLDALKRRLGTLRLGDPLDKNTDIGAINSAAQLAKIRELSDLGEAEGAERWSPACSLPDKGFWFPPTIFTGVAQSHRIAREEVFGPVLSVLTFRTPAEAVEKANNTPFGLSAGVWTEKGSRILWMADRLRAGVVWANTFNRFDPTSPFGGYKESGYGREGGRHGLEAYLDV</sequence>
<dbReference type="CDD" id="cd07111">
    <property type="entry name" value="ALDH_F16"/>
    <property type="match status" value="1"/>
</dbReference>
<evidence type="ECO:0000259" key="4">
    <source>
        <dbReference type="Pfam" id="PF00171"/>
    </source>
</evidence>
<keyword evidence="1 3" id="KW-0560">Oxidoreductase</keyword>
<dbReference type="Gene3D" id="3.40.605.10">
    <property type="entry name" value="Aldehyde Dehydrogenase, Chain A, domain 1"/>
    <property type="match status" value="1"/>
</dbReference>
<comment type="caution">
    <text evidence="5">The sequence shown here is derived from an EMBL/GenBank/DDBJ whole genome shotgun (WGS) entry which is preliminary data.</text>
</comment>
<proteinExistence type="inferred from homology"/>
<evidence type="ECO:0000256" key="1">
    <source>
        <dbReference type="ARBA" id="ARBA00023002"/>
    </source>
</evidence>
<dbReference type="InterPro" id="IPR016161">
    <property type="entry name" value="Ald_DH/histidinol_DH"/>
</dbReference>
<dbReference type="PROSITE" id="PS00687">
    <property type="entry name" value="ALDEHYDE_DEHYDR_GLU"/>
    <property type="match status" value="1"/>
</dbReference>
<dbReference type="RefSeq" id="WP_386154378.1">
    <property type="nucleotide sequence ID" value="NZ_JBHMBS010000002.1"/>
</dbReference>
<comment type="similarity">
    <text evidence="3">Belongs to the aldehyde dehydrogenase family.</text>
</comment>
<dbReference type="PANTHER" id="PTHR11699">
    <property type="entry name" value="ALDEHYDE DEHYDROGENASE-RELATED"/>
    <property type="match status" value="1"/>
</dbReference>
<dbReference type="InterPro" id="IPR029510">
    <property type="entry name" value="Ald_DH_CS_GLU"/>
</dbReference>
<gene>
    <name evidence="5" type="ORF">ACFFRH_04360</name>
</gene>
<keyword evidence="6" id="KW-1185">Reference proteome</keyword>
<reference evidence="5 6" key="1">
    <citation type="submission" date="2024-09" db="EMBL/GenBank/DDBJ databases">
        <authorList>
            <person name="Sun Q."/>
            <person name="Mori K."/>
        </authorList>
    </citation>
    <scope>NUCLEOTIDE SEQUENCE [LARGE SCALE GENOMIC DNA]</scope>
    <source>
        <strain evidence="5 6">JCM 3028</strain>
    </source>
</reference>
<dbReference type="InterPro" id="IPR016162">
    <property type="entry name" value="Ald_DH_N"/>
</dbReference>
<protein>
    <submittedName>
        <fullName evidence="5">Aldehyde dehydrogenase family protein</fullName>
    </submittedName>
</protein>
<evidence type="ECO:0000313" key="5">
    <source>
        <dbReference type="EMBL" id="MFB9674713.1"/>
    </source>
</evidence>
<dbReference type="InterPro" id="IPR015590">
    <property type="entry name" value="Aldehyde_DH_dom"/>
</dbReference>
<dbReference type="Pfam" id="PF00171">
    <property type="entry name" value="Aldedh"/>
    <property type="match status" value="1"/>
</dbReference>
<dbReference type="InterPro" id="IPR016163">
    <property type="entry name" value="Ald_DH_C"/>
</dbReference>
<feature type="active site" evidence="2">
    <location>
        <position position="255"/>
    </location>
</feature>